<sequence length="127" mass="13409">MSAEIELPGLEKTADSRVVHGGFGVGATEAETRAAIAELEDESGPLTGPKRTIKQLCISLAQSIDKGNNKGRAIANEAAQLFAMMQQLAPPETEQIDDSHLSPELRRLLDAFAAPAQLDPAPEGHPA</sequence>
<dbReference type="EMBL" id="RZNB01000001">
    <property type="protein sequence ID" value="RWZ52930.1"/>
    <property type="molecule type" value="Genomic_DNA"/>
</dbReference>
<comment type="caution">
    <text evidence="1">The sequence shown here is derived from an EMBL/GenBank/DDBJ whole genome shotgun (WGS) entry which is preliminary data.</text>
</comment>
<evidence type="ECO:0000313" key="2">
    <source>
        <dbReference type="Proteomes" id="UP000288547"/>
    </source>
</evidence>
<dbReference type="RefSeq" id="WP_128493773.1">
    <property type="nucleotide sequence ID" value="NZ_RZNB01000001.1"/>
</dbReference>
<dbReference type="OrthoDB" id="5126262at2"/>
<protein>
    <submittedName>
        <fullName evidence="1">Uncharacterized protein</fullName>
    </submittedName>
</protein>
<dbReference type="Proteomes" id="UP000288547">
    <property type="component" value="Unassembled WGS sequence"/>
</dbReference>
<accession>A0A444PYG8</accession>
<keyword evidence="2" id="KW-1185">Reference proteome</keyword>
<evidence type="ECO:0000313" key="1">
    <source>
        <dbReference type="EMBL" id="RWZ52930.1"/>
    </source>
</evidence>
<gene>
    <name evidence="1" type="ORF">ELQ90_03065</name>
</gene>
<name>A0A444PYG8_9MICO</name>
<reference evidence="1 2" key="1">
    <citation type="submission" date="2018-12" db="EMBL/GenBank/DDBJ databases">
        <authorList>
            <person name="Li F."/>
        </authorList>
    </citation>
    <scope>NUCLEOTIDE SEQUENCE [LARGE SCALE GENOMIC DNA]</scope>
    <source>
        <strain evidence="1 2">11W25H-1</strain>
    </source>
</reference>
<dbReference type="AlphaFoldDB" id="A0A444PYG8"/>
<organism evidence="1 2">
    <name type="scientific">Labedella phragmitis</name>
    <dbReference type="NCBI Taxonomy" id="2498849"/>
    <lineage>
        <taxon>Bacteria</taxon>
        <taxon>Bacillati</taxon>
        <taxon>Actinomycetota</taxon>
        <taxon>Actinomycetes</taxon>
        <taxon>Micrococcales</taxon>
        <taxon>Microbacteriaceae</taxon>
        <taxon>Labedella</taxon>
    </lineage>
</organism>
<proteinExistence type="predicted"/>